<sequence length="130" mass="14530">MYNVKITNNYFHSLHLDDPAANNAKSVIGPSKTVTFDNWGNHIIFVPGMGEINFIDLAEKKLPQYTSSDLPWTQQTWGGLIRYRGLDAYFRYEGGTTVEAVVDAHGCLDLKFEKGGMIVHLADVTVHADE</sequence>
<evidence type="ECO:0000313" key="1">
    <source>
        <dbReference type="EMBL" id="GAA4346551.1"/>
    </source>
</evidence>
<reference evidence="2" key="1">
    <citation type="journal article" date="2019" name="Int. J. Syst. Evol. Microbiol.">
        <title>The Global Catalogue of Microorganisms (GCM) 10K type strain sequencing project: providing services to taxonomists for standard genome sequencing and annotation.</title>
        <authorList>
            <consortium name="The Broad Institute Genomics Platform"/>
            <consortium name="The Broad Institute Genome Sequencing Center for Infectious Disease"/>
            <person name="Wu L."/>
            <person name="Ma J."/>
        </authorList>
    </citation>
    <scope>NUCLEOTIDE SEQUENCE [LARGE SCALE GENOMIC DNA]</scope>
    <source>
        <strain evidence="2">JCM 17727</strain>
    </source>
</reference>
<organism evidence="1 2">
    <name type="scientific">Kangiella taiwanensis</name>
    <dbReference type="NCBI Taxonomy" id="1079179"/>
    <lineage>
        <taxon>Bacteria</taxon>
        <taxon>Pseudomonadati</taxon>
        <taxon>Pseudomonadota</taxon>
        <taxon>Gammaproteobacteria</taxon>
        <taxon>Kangiellales</taxon>
        <taxon>Kangiellaceae</taxon>
        <taxon>Kangiella</taxon>
    </lineage>
</organism>
<protein>
    <submittedName>
        <fullName evidence="1">Uncharacterized protein</fullName>
    </submittedName>
</protein>
<gene>
    <name evidence="1" type="ORF">GCM10023150_08070</name>
</gene>
<keyword evidence="2" id="KW-1185">Reference proteome</keyword>
<accession>A0ABP8HX16</accession>
<comment type="caution">
    <text evidence="1">The sequence shown here is derived from an EMBL/GenBank/DDBJ whole genome shotgun (WGS) entry which is preliminary data.</text>
</comment>
<name>A0ABP8HX16_9GAMM</name>
<evidence type="ECO:0000313" key="2">
    <source>
        <dbReference type="Proteomes" id="UP001501294"/>
    </source>
</evidence>
<dbReference type="RefSeq" id="WP_223576874.1">
    <property type="nucleotide sequence ID" value="NZ_BAABFU010000001.1"/>
</dbReference>
<dbReference type="Proteomes" id="UP001501294">
    <property type="component" value="Unassembled WGS sequence"/>
</dbReference>
<proteinExistence type="predicted"/>
<dbReference type="EMBL" id="BAABFU010000001">
    <property type="protein sequence ID" value="GAA4346551.1"/>
    <property type="molecule type" value="Genomic_DNA"/>
</dbReference>